<dbReference type="AlphaFoldDB" id="U4LUK2"/>
<evidence type="ECO:0000256" key="1">
    <source>
        <dbReference type="ARBA" id="ARBA00022737"/>
    </source>
</evidence>
<dbReference type="Proteomes" id="UP000018144">
    <property type="component" value="Unassembled WGS sequence"/>
</dbReference>
<feature type="domain" description="Nephrocystin 3-like N-terminal" evidence="2">
    <location>
        <begin position="73"/>
        <end position="109"/>
    </location>
</feature>
<evidence type="ECO:0000259" key="2">
    <source>
        <dbReference type="Pfam" id="PF24883"/>
    </source>
</evidence>
<gene>
    <name evidence="3" type="ORF">PCON_01853</name>
</gene>
<dbReference type="InterPro" id="IPR056884">
    <property type="entry name" value="NPHP3-like_N"/>
</dbReference>
<organism evidence="3 4">
    <name type="scientific">Pyronema omphalodes (strain CBS 100304)</name>
    <name type="common">Pyronema confluens</name>
    <dbReference type="NCBI Taxonomy" id="1076935"/>
    <lineage>
        <taxon>Eukaryota</taxon>
        <taxon>Fungi</taxon>
        <taxon>Dikarya</taxon>
        <taxon>Ascomycota</taxon>
        <taxon>Pezizomycotina</taxon>
        <taxon>Pezizomycetes</taxon>
        <taxon>Pezizales</taxon>
        <taxon>Pyronemataceae</taxon>
        <taxon>Pyronema</taxon>
    </lineage>
</organism>
<sequence length="111" mass="12350">MTTMERIKGQSKVLGKVQALVSDLIKQFSEAIGAVVSINDHLYQISNEKPMNWLDAVDSSSLLATKADSRMNGTCEWISEDSEYLRWAKSSSINYLWIQGIPGAGKSILQR</sequence>
<name>U4LUK2_PYROM</name>
<accession>U4LUK2</accession>
<evidence type="ECO:0000313" key="4">
    <source>
        <dbReference type="Proteomes" id="UP000018144"/>
    </source>
</evidence>
<reference evidence="3 4" key="1">
    <citation type="journal article" date="2013" name="PLoS Genet.">
        <title>The genome and development-dependent transcriptomes of Pyronema confluens: a window into fungal evolution.</title>
        <authorList>
            <person name="Traeger S."/>
            <person name="Altegoer F."/>
            <person name="Freitag M."/>
            <person name="Gabaldon T."/>
            <person name="Kempken F."/>
            <person name="Kumar A."/>
            <person name="Marcet-Houben M."/>
            <person name="Poggeler S."/>
            <person name="Stajich J.E."/>
            <person name="Nowrousian M."/>
        </authorList>
    </citation>
    <scope>NUCLEOTIDE SEQUENCE [LARGE SCALE GENOMIC DNA]</scope>
    <source>
        <strain evidence="4">CBS 100304</strain>
        <tissue evidence="3">Vegetative mycelium</tissue>
    </source>
</reference>
<protein>
    <recommendedName>
        <fullName evidence="2">Nephrocystin 3-like N-terminal domain-containing protein</fullName>
    </recommendedName>
</protein>
<dbReference type="Pfam" id="PF24883">
    <property type="entry name" value="NPHP3_N"/>
    <property type="match status" value="1"/>
</dbReference>
<dbReference type="EMBL" id="HF936189">
    <property type="protein sequence ID" value="CCX33777.1"/>
    <property type="molecule type" value="Genomic_DNA"/>
</dbReference>
<dbReference type="PANTHER" id="PTHR10039">
    <property type="entry name" value="AMELOGENIN"/>
    <property type="match status" value="1"/>
</dbReference>
<evidence type="ECO:0000313" key="3">
    <source>
        <dbReference type="EMBL" id="CCX33777.1"/>
    </source>
</evidence>
<keyword evidence="1" id="KW-0677">Repeat</keyword>
<proteinExistence type="predicted"/>
<dbReference type="OrthoDB" id="194358at2759"/>
<keyword evidence="4" id="KW-1185">Reference proteome</keyword>